<dbReference type="EMBL" id="FN667742">
    <property type="protein sequence ID" value="CBJ89573.1"/>
    <property type="molecule type" value="Genomic_DNA"/>
</dbReference>
<proteinExistence type="predicted"/>
<sequence>MTVSVRPKVAASNTTMMGFNKGEENKNTIIGPKPALARINPFNIGIVEQLQKGVIDPRAAARIYPLFRLALNSASTLDGGTCRWRRPINKLTPMNKADNSMARKTNIFRVSCN</sequence>
<dbReference type="HOGENOM" id="CLU_2132566_0_0_6"/>
<dbReference type="eggNOG" id="ENOG502ZUI5">
    <property type="taxonomic scope" value="Bacteria"/>
</dbReference>
<dbReference type="KEGG" id="xne:XNC1_1510"/>
<gene>
    <name evidence="1" type="ordered locus">XNC1_1510</name>
</gene>
<dbReference type="AlphaFoldDB" id="D3VBD4"/>
<dbReference type="Proteomes" id="UP000008075">
    <property type="component" value="Chromosome"/>
</dbReference>
<name>D3VBD4_XENNA</name>
<protein>
    <submittedName>
        <fullName evidence="1">Uncharacterized protein</fullName>
    </submittedName>
</protein>
<accession>D3VBD4</accession>
<organism evidence="1 2">
    <name type="scientific">Xenorhabdus nematophila (strain ATCC 19061 / DSM 3370 / CCUG 14189 / LMG 1036 / NCIMB 9965 / AN6)</name>
    <dbReference type="NCBI Taxonomy" id="406817"/>
    <lineage>
        <taxon>Bacteria</taxon>
        <taxon>Pseudomonadati</taxon>
        <taxon>Pseudomonadota</taxon>
        <taxon>Gammaproteobacteria</taxon>
        <taxon>Enterobacterales</taxon>
        <taxon>Morganellaceae</taxon>
        <taxon>Xenorhabdus</taxon>
    </lineage>
</organism>
<evidence type="ECO:0000313" key="1">
    <source>
        <dbReference type="EMBL" id="CBJ89573.1"/>
    </source>
</evidence>
<keyword evidence="2" id="KW-1185">Reference proteome</keyword>
<evidence type="ECO:0000313" key="2">
    <source>
        <dbReference type="Proteomes" id="UP000008075"/>
    </source>
</evidence>
<reference evidence="1 2" key="1">
    <citation type="journal article" date="2011" name="PLoS ONE">
        <title>The entomopathogenic bacterial endosymbionts xenorhabdus and photorhabdus: convergent lifestyles from divergent genomes.</title>
        <authorList>
            <person name="Chaston J.M."/>
            <person name="Suen G."/>
            <person name="Tucker S.L."/>
            <person name="Andersen A.W."/>
            <person name="Bhasin A."/>
            <person name="Bode E."/>
            <person name="Bode H.B."/>
            <person name="Brachmann A.O."/>
            <person name="Cowles C.E."/>
            <person name="Cowles K.N."/>
            <person name="Darby C."/>
            <person name="de Leon L."/>
            <person name="Drace K."/>
            <person name="Du Z."/>
            <person name="Givaudan A."/>
            <person name="Herbert Tran E.E."/>
            <person name="Jewell K.A."/>
            <person name="Knack J.J."/>
            <person name="Krasomil-Osterfeld K.C."/>
            <person name="Kukor R."/>
            <person name="Lanois A."/>
            <person name="Latreille P."/>
            <person name="Leimgruber N.K."/>
            <person name="Lipke C.M."/>
            <person name="Liu R."/>
            <person name="Lu X."/>
            <person name="Martens E.C."/>
            <person name="Marri P.R."/>
            <person name="Medigue C."/>
            <person name="Menard M.L."/>
            <person name="Miller N.M."/>
            <person name="Morales-Soto N."/>
            <person name="Norton S."/>
            <person name="Ogier J.C."/>
            <person name="Orchard S.S."/>
            <person name="Park D."/>
            <person name="Park Y."/>
            <person name="Qurollo B.A."/>
            <person name="Sugar D.R."/>
            <person name="Richards G.R."/>
            <person name="Rouy Z."/>
            <person name="Slominski B."/>
            <person name="Slominski K."/>
            <person name="Snyder H."/>
            <person name="Tjaden B.C."/>
            <person name="van der Hoeven R."/>
            <person name="Welch R.D."/>
            <person name="Wheeler C."/>
            <person name="Xiang B."/>
            <person name="Barbazuk B."/>
            <person name="Gaudriault S."/>
            <person name="Goodner B."/>
            <person name="Slater S.C."/>
            <person name="Forst S."/>
            <person name="Goldman B.S."/>
            <person name="Goodrich-Blair H."/>
        </authorList>
    </citation>
    <scope>NUCLEOTIDE SEQUENCE [LARGE SCALE GENOMIC DNA]</scope>
    <source>
        <strain evidence="2">ATCC 19061 / DSM 3370 / CCUG 14189 / LMG 1036 / NCIMB 9965 / AN6</strain>
    </source>
</reference>